<proteinExistence type="predicted"/>
<evidence type="ECO:0000259" key="2">
    <source>
        <dbReference type="Pfam" id="PF00326"/>
    </source>
</evidence>
<keyword evidence="4" id="KW-1185">Reference proteome</keyword>
<dbReference type="SUPFAM" id="SSF53474">
    <property type="entry name" value="alpha/beta-Hydrolases"/>
    <property type="match status" value="1"/>
</dbReference>
<dbReference type="Gene3D" id="3.40.50.1820">
    <property type="entry name" value="alpha/beta hydrolase"/>
    <property type="match status" value="1"/>
</dbReference>
<dbReference type="GO" id="GO:0008236">
    <property type="term" value="F:serine-type peptidase activity"/>
    <property type="evidence" value="ECO:0007669"/>
    <property type="project" value="InterPro"/>
</dbReference>
<protein>
    <recommendedName>
        <fullName evidence="2">Peptidase S9 prolyl oligopeptidase catalytic domain-containing protein</fullName>
    </recommendedName>
</protein>
<dbReference type="PANTHER" id="PTHR43037">
    <property type="entry name" value="UNNAMED PRODUCT-RELATED"/>
    <property type="match status" value="1"/>
</dbReference>
<evidence type="ECO:0000313" key="4">
    <source>
        <dbReference type="Proteomes" id="UP001182556"/>
    </source>
</evidence>
<dbReference type="PANTHER" id="PTHR43037:SF4">
    <property type="entry name" value="PEPTIDASE S9 PROLYL OLIGOPEPTIDASE CATALYTIC DOMAIN-CONTAINING PROTEIN"/>
    <property type="match status" value="1"/>
</dbReference>
<feature type="domain" description="Peptidase S9 prolyl oligopeptidase catalytic" evidence="2">
    <location>
        <begin position="446"/>
        <end position="612"/>
    </location>
</feature>
<keyword evidence="1" id="KW-0732">Signal</keyword>
<dbReference type="InterPro" id="IPR029058">
    <property type="entry name" value="AB_hydrolase_fold"/>
</dbReference>
<dbReference type="EMBL" id="JAODAN010000005">
    <property type="protein sequence ID" value="KAK1924245.1"/>
    <property type="molecule type" value="Genomic_DNA"/>
</dbReference>
<name>A0AAD9CZ20_PAPLA</name>
<dbReference type="InterPro" id="IPR050955">
    <property type="entry name" value="Plant_Biomass_Hydrol_Est"/>
</dbReference>
<evidence type="ECO:0000313" key="3">
    <source>
        <dbReference type="EMBL" id="KAK1924245.1"/>
    </source>
</evidence>
<sequence length="917" mass="100786">MQRGSLSPSVPFVHGLIATELTMHCIGSDEEMSECGIDESAVGDVWEAVGPFPSGMREHPLTASPLHAFVEYGVDADRAFAASKYDETATWPSELAQGGRVGWDRFKRGADGWVEVSYPDINWAQLRADRGWASLQYQVVLRTTVSIPAHRGEPLTSIRVDAPQAVEYAFVGRSTDRDAKSPVVWYPGDVYDFAHTPKGQRARTEGVSNFARSIILEPGEYTVLVRALYEIRMFGDPGNSPPVIRFKLEIEADRGERIEVVRGLNIVPDAVDHRLMGRYIGIALRVPAGSIAVTIDAVTDERGILAVELVEPTRISPGQARVVAVKVDSRQRLPTSVSHLRLAISFSNPSRSEKWTLVHSLPLRHFTRLERPFRMTFASPATLDEGQPAQIGYAMVIPPLRSHLQNHSVDARTIPVILSLHGAGVDVESDECVNAIPSIGGWAVLPTGKNEWGEDWHGASMADAWAARDALHDVVAELRSSSVSDKTILLGHSNGGQGAWHLASHYPDRIVGVVAAAAYTKIQDYVPYSELTSSHHADPALLGILLSALGPYNNDLHLSNLTSIPCLAFHGGADSNVPPRHSRLHASIIDSWQHDEHAVEVVEVPGKDHWYEGILQHPRIISFLEKLATAAERDRNEERKKGFTLSCAIPEECGGRAGIRIVELNIPGRIARLDVNARHWLKGRPPTGLDLRGMNVKRIEVVSNATSQILEKQADGQYRSTRDSLSTRAYGPMIRILSSQGPLHLVVGPDRSHSDLAARIAHDVFVHHRLDCVIMDSHEALESVARERLYGNIVAIGRPEENVFVDWLVRQRSIPVSFPTGGILRVKDKTVYEDGAGIIALLPHPVNTKGLAMIIVGNDPRGLETAARAFPTRTGVPIPDWLVVGPRMGWQAAGGVIGAGFWDCRWKYSDSMSWFDR</sequence>
<evidence type="ECO:0000256" key="1">
    <source>
        <dbReference type="ARBA" id="ARBA00022729"/>
    </source>
</evidence>
<organism evidence="3 4">
    <name type="scientific">Papiliotrema laurentii</name>
    <name type="common">Cryptococcus laurentii</name>
    <dbReference type="NCBI Taxonomy" id="5418"/>
    <lineage>
        <taxon>Eukaryota</taxon>
        <taxon>Fungi</taxon>
        <taxon>Dikarya</taxon>
        <taxon>Basidiomycota</taxon>
        <taxon>Agaricomycotina</taxon>
        <taxon>Tremellomycetes</taxon>
        <taxon>Tremellales</taxon>
        <taxon>Rhynchogastremaceae</taxon>
        <taxon>Papiliotrema</taxon>
    </lineage>
</organism>
<comment type="caution">
    <text evidence="3">The sequence shown here is derived from an EMBL/GenBank/DDBJ whole genome shotgun (WGS) entry which is preliminary data.</text>
</comment>
<dbReference type="Pfam" id="PF00326">
    <property type="entry name" value="Peptidase_S9"/>
    <property type="match status" value="1"/>
</dbReference>
<accession>A0AAD9CZ20</accession>
<gene>
    <name evidence="3" type="ORF">DB88DRAFT_274122</name>
</gene>
<dbReference type="InterPro" id="IPR001375">
    <property type="entry name" value="Peptidase_S9_cat"/>
</dbReference>
<dbReference type="AlphaFoldDB" id="A0AAD9CZ20"/>
<dbReference type="Proteomes" id="UP001182556">
    <property type="component" value="Unassembled WGS sequence"/>
</dbReference>
<dbReference type="GO" id="GO:0006508">
    <property type="term" value="P:proteolysis"/>
    <property type="evidence" value="ECO:0007669"/>
    <property type="project" value="InterPro"/>
</dbReference>
<reference evidence="3" key="1">
    <citation type="submission" date="2023-02" db="EMBL/GenBank/DDBJ databases">
        <title>Identification and recombinant expression of a fungal hydrolase from Papiliotrema laurentii that hydrolyzes apple cutin and clears colloidal polyester polyurethane.</title>
        <authorList>
            <consortium name="DOE Joint Genome Institute"/>
            <person name="Roman V.A."/>
            <person name="Bojanowski C."/>
            <person name="Crable B.R."/>
            <person name="Wagner D.N."/>
            <person name="Hung C.S."/>
            <person name="Nadeau L.J."/>
            <person name="Schratz L."/>
            <person name="Haridas S."/>
            <person name="Pangilinan J."/>
            <person name="Lipzen A."/>
            <person name="Na H."/>
            <person name="Yan M."/>
            <person name="Ng V."/>
            <person name="Grigoriev I.V."/>
            <person name="Spatafora J.W."/>
            <person name="Barlow D."/>
            <person name="Biffinger J."/>
            <person name="Kelley-Loughnane N."/>
            <person name="Varaljay V.A."/>
            <person name="Crookes-Goodson W.J."/>
        </authorList>
    </citation>
    <scope>NUCLEOTIDE SEQUENCE</scope>
    <source>
        <strain evidence="3">5307AH</strain>
    </source>
</reference>